<dbReference type="InterPro" id="IPR020588">
    <property type="entry name" value="RecA_ATP-bd"/>
</dbReference>
<dbReference type="GO" id="GO:0003697">
    <property type="term" value="F:single-stranded DNA binding"/>
    <property type="evidence" value="ECO:0007669"/>
    <property type="project" value="InterPro"/>
</dbReference>
<evidence type="ECO:0000256" key="1">
    <source>
        <dbReference type="ARBA" id="ARBA00009391"/>
    </source>
</evidence>
<evidence type="ECO:0000256" key="6">
    <source>
        <dbReference type="ARBA" id="ARBA00023172"/>
    </source>
</evidence>
<dbReference type="GO" id="GO:0140664">
    <property type="term" value="F:ATP-dependent DNA damage sensor activity"/>
    <property type="evidence" value="ECO:0007669"/>
    <property type="project" value="InterPro"/>
</dbReference>
<sequence>MTIGTDPRRADVGEAQARLDEAKAAAFDMFLKTQAKERPATVRRLSDSAALDVDVIPTGVIGLDAAIGAGGFPRGRIVELFGPESGGKTTLALEVAKRCQDMGGIVGFVDAEHALNIDLVRNIGIDESRFVVAQPDTGEEAIEIVRSMLESTAFDMVIVDSVAAMVPKAMVEADAEQAFMGLHARLISRFMRVIAPLAGRTGTLVCLINQVRSDLQAYGAPEKATGGRAIAFFATLRIEVRTSPSKRIEQGGQAVGTQVKATVKKNKVGAPFRYTEYDIIFGQGIDGAGSLLDAADRTGVIEKAGNTWYVRYLGAELTPVEEKIGVGKPKAKERLTADPDLAAQVEAAVRARLTGAPLPAAPTAEAA</sequence>
<dbReference type="SUPFAM" id="SSF52540">
    <property type="entry name" value="P-loop containing nucleoside triphosphate hydrolases"/>
    <property type="match status" value="1"/>
</dbReference>
<dbReference type="Pfam" id="PF00154">
    <property type="entry name" value="RecA_N"/>
    <property type="match status" value="1"/>
</dbReference>
<proteinExistence type="inferred from homology"/>
<dbReference type="InterPro" id="IPR023400">
    <property type="entry name" value="RecA_C_sf"/>
</dbReference>
<dbReference type="GO" id="GO:0006310">
    <property type="term" value="P:DNA recombination"/>
    <property type="evidence" value="ECO:0007669"/>
    <property type="project" value="UniProtKB-KW"/>
</dbReference>
<dbReference type="InterPro" id="IPR013765">
    <property type="entry name" value="DNA_recomb/repair_RecA"/>
</dbReference>
<gene>
    <name evidence="12" type="ORF">D5H75_37755</name>
</gene>
<comment type="similarity">
    <text evidence="1 9">Belongs to the RecA family.</text>
</comment>
<organism evidence="12 13">
    <name type="scientific">Bailinhaonella thermotolerans</name>
    <dbReference type="NCBI Taxonomy" id="1070861"/>
    <lineage>
        <taxon>Bacteria</taxon>
        <taxon>Bacillati</taxon>
        <taxon>Actinomycetota</taxon>
        <taxon>Actinomycetes</taxon>
        <taxon>Streptosporangiales</taxon>
        <taxon>Streptosporangiaceae</taxon>
        <taxon>Bailinhaonella</taxon>
    </lineage>
</organism>
<evidence type="ECO:0000256" key="3">
    <source>
        <dbReference type="ARBA" id="ARBA00022741"/>
    </source>
</evidence>
<dbReference type="SUPFAM" id="SSF54752">
    <property type="entry name" value="RecA protein, C-terminal domain"/>
    <property type="match status" value="1"/>
</dbReference>
<dbReference type="GO" id="GO:0005524">
    <property type="term" value="F:ATP binding"/>
    <property type="evidence" value="ECO:0007669"/>
    <property type="project" value="UniProtKB-KW"/>
</dbReference>
<keyword evidence="7" id="KW-0742">SOS response</keyword>
<keyword evidence="5 9" id="KW-0238">DNA-binding</keyword>
<comment type="caution">
    <text evidence="12">The sequence shown here is derived from an EMBL/GenBank/DDBJ whole genome shotgun (WGS) entry which is preliminary data.</text>
</comment>
<dbReference type="Pfam" id="PF21096">
    <property type="entry name" value="RecA_C"/>
    <property type="match status" value="1"/>
</dbReference>
<name>A0A3A4AJV3_9ACTN</name>
<keyword evidence="13" id="KW-1185">Reference proteome</keyword>
<evidence type="ECO:0000313" key="12">
    <source>
        <dbReference type="EMBL" id="RJL21215.1"/>
    </source>
</evidence>
<keyword evidence="3 9" id="KW-0547">Nucleotide-binding</keyword>
<evidence type="ECO:0000259" key="10">
    <source>
        <dbReference type="PROSITE" id="PS50162"/>
    </source>
</evidence>
<dbReference type="GO" id="GO:0009432">
    <property type="term" value="P:SOS response"/>
    <property type="evidence" value="ECO:0007669"/>
    <property type="project" value="UniProtKB-KW"/>
</dbReference>
<feature type="domain" description="RecA family profile 2" evidence="11">
    <location>
        <begin position="218"/>
        <end position="290"/>
    </location>
</feature>
<evidence type="ECO:0000256" key="4">
    <source>
        <dbReference type="ARBA" id="ARBA00022840"/>
    </source>
</evidence>
<dbReference type="InterPro" id="IPR049261">
    <property type="entry name" value="RecA-like_C"/>
</dbReference>
<dbReference type="InterPro" id="IPR027417">
    <property type="entry name" value="P-loop_NTPase"/>
</dbReference>
<dbReference type="GO" id="GO:0006281">
    <property type="term" value="P:DNA repair"/>
    <property type="evidence" value="ECO:0007669"/>
    <property type="project" value="InterPro"/>
</dbReference>
<keyword evidence="9" id="KW-0227">DNA damage</keyword>
<dbReference type="Gene3D" id="3.30.250.10">
    <property type="entry name" value="RecA protein, C-terminal domain"/>
    <property type="match status" value="1"/>
</dbReference>
<evidence type="ECO:0000256" key="7">
    <source>
        <dbReference type="ARBA" id="ARBA00023236"/>
    </source>
</evidence>
<feature type="domain" description="RecA family profile 1" evidence="10">
    <location>
        <begin position="52"/>
        <end position="211"/>
    </location>
</feature>
<evidence type="ECO:0000256" key="5">
    <source>
        <dbReference type="ARBA" id="ARBA00023125"/>
    </source>
</evidence>
<accession>A0A3A4AJV3</accession>
<dbReference type="PROSITE" id="PS50162">
    <property type="entry name" value="RECA_2"/>
    <property type="match status" value="1"/>
</dbReference>
<evidence type="ECO:0000256" key="2">
    <source>
        <dbReference type="ARBA" id="ARBA00015553"/>
    </source>
</evidence>
<dbReference type="SMART" id="SM00382">
    <property type="entry name" value="AAA"/>
    <property type="match status" value="1"/>
</dbReference>
<dbReference type="PANTHER" id="PTHR45900">
    <property type="entry name" value="RECA"/>
    <property type="match status" value="1"/>
</dbReference>
<reference evidence="12 13" key="1">
    <citation type="submission" date="2018-09" db="EMBL/GenBank/DDBJ databases">
        <title>YIM 75507 draft genome.</title>
        <authorList>
            <person name="Tang S."/>
            <person name="Feng Y."/>
        </authorList>
    </citation>
    <scope>NUCLEOTIDE SEQUENCE [LARGE SCALE GENOMIC DNA]</scope>
    <source>
        <strain evidence="12 13">YIM 75507</strain>
    </source>
</reference>
<dbReference type="InterPro" id="IPR003593">
    <property type="entry name" value="AAA+_ATPase"/>
</dbReference>
<evidence type="ECO:0000256" key="8">
    <source>
        <dbReference type="ARBA" id="ARBA00033319"/>
    </source>
</evidence>
<evidence type="ECO:0000313" key="13">
    <source>
        <dbReference type="Proteomes" id="UP000265768"/>
    </source>
</evidence>
<dbReference type="EMBL" id="QZEY01000026">
    <property type="protein sequence ID" value="RJL21215.1"/>
    <property type="molecule type" value="Genomic_DNA"/>
</dbReference>
<dbReference type="Proteomes" id="UP000265768">
    <property type="component" value="Unassembled WGS sequence"/>
</dbReference>
<dbReference type="PROSITE" id="PS50163">
    <property type="entry name" value="RECA_3"/>
    <property type="match status" value="1"/>
</dbReference>
<dbReference type="InterPro" id="IPR049428">
    <property type="entry name" value="RecA-like_N"/>
</dbReference>
<dbReference type="PRINTS" id="PR00142">
    <property type="entry name" value="RECA"/>
</dbReference>
<evidence type="ECO:0000259" key="11">
    <source>
        <dbReference type="PROSITE" id="PS50163"/>
    </source>
</evidence>
<keyword evidence="6 9" id="KW-0233">DNA recombination</keyword>
<dbReference type="InterPro" id="IPR020587">
    <property type="entry name" value="RecA_monomer-monomer_interface"/>
</dbReference>
<dbReference type="PANTHER" id="PTHR45900:SF1">
    <property type="entry name" value="MITOCHONDRIAL DNA REPAIR PROTEIN RECA HOMOLOG-RELATED"/>
    <property type="match status" value="1"/>
</dbReference>
<evidence type="ECO:0000256" key="9">
    <source>
        <dbReference type="RuleBase" id="RU004527"/>
    </source>
</evidence>
<dbReference type="OrthoDB" id="9776733at2"/>
<dbReference type="AlphaFoldDB" id="A0A3A4AJV3"/>
<protein>
    <recommendedName>
        <fullName evidence="2">Protein RecA</fullName>
    </recommendedName>
    <alternativeName>
        <fullName evidence="8">Recombinase A</fullName>
    </alternativeName>
</protein>
<keyword evidence="4 9" id="KW-0067">ATP-binding</keyword>
<dbReference type="Gene3D" id="3.40.50.300">
    <property type="entry name" value="P-loop containing nucleotide triphosphate hydrolases"/>
    <property type="match status" value="1"/>
</dbReference>